<evidence type="ECO:0000313" key="2">
    <source>
        <dbReference type="EMBL" id="CAI2372430.1"/>
    </source>
</evidence>
<comment type="caution">
    <text evidence="2">The sequence shown here is derived from an EMBL/GenBank/DDBJ whole genome shotgun (WGS) entry which is preliminary data.</text>
</comment>
<proteinExistence type="predicted"/>
<dbReference type="Gene3D" id="3.80.10.10">
    <property type="entry name" value="Ribonuclease Inhibitor"/>
    <property type="match status" value="1"/>
</dbReference>
<organism evidence="2 3">
    <name type="scientific">Euplotes crassus</name>
    <dbReference type="NCBI Taxonomy" id="5936"/>
    <lineage>
        <taxon>Eukaryota</taxon>
        <taxon>Sar</taxon>
        <taxon>Alveolata</taxon>
        <taxon>Ciliophora</taxon>
        <taxon>Intramacronucleata</taxon>
        <taxon>Spirotrichea</taxon>
        <taxon>Hypotrichia</taxon>
        <taxon>Euplotida</taxon>
        <taxon>Euplotidae</taxon>
        <taxon>Moneuplotes</taxon>
    </lineage>
</organism>
<name>A0AAD1XEZ5_EUPCR</name>
<accession>A0AAD1XEZ5</accession>
<gene>
    <name evidence="2" type="ORF">ECRASSUSDP1_LOCUS13760</name>
</gene>
<reference evidence="2" key="1">
    <citation type="submission" date="2023-07" db="EMBL/GenBank/DDBJ databases">
        <authorList>
            <consortium name="AG Swart"/>
            <person name="Singh M."/>
            <person name="Singh A."/>
            <person name="Seah K."/>
            <person name="Emmerich C."/>
        </authorList>
    </citation>
    <scope>NUCLEOTIDE SEQUENCE</scope>
    <source>
        <strain evidence="2">DP1</strain>
    </source>
</reference>
<feature type="compositionally biased region" description="Basic and acidic residues" evidence="1">
    <location>
        <begin position="17"/>
        <end position="27"/>
    </location>
</feature>
<dbReference type="Proteomes" id="UP001295684">
    <property type="component" value="Unassembled WGS sequence"/>
</dbReference>
<protein>
    <submittedName>
        <fullName evidence="2">Uncharacterized protein</fullName>
    </submittedName>
</protein>
<evidence type="ECO:0000256" key="1">
    <source>
        <dbReference type="SAM" id="MobiDB-lite"/>
    </source>
</evidence>
<sequence length="266" mass="31003">MEGPVQDLDSQTHLKKRREESTLKEERKKDHQIFKDLYSYSDLEQFRLNKKGMALFDIKVELRLFFGQPKDKEFIRKVGSISFFTYNAITCDQSSNGHKYINKFLSTSFPIEVNEFAFIGTFGMKKNISKYFNSIMRLGHRVLKEVFFSGLKLNRHQLKRLLVSFKHVQRFRVLLSKLCVPYVFDLSQALINTQIEKIHLRYCGDSESSYWENNPQGFINLIQSLATSDDLKLTLSEINISHCKISCDEAKQILQYNGLGSVQLIC</sequence>
<evidence type="ECO:0000313" key="3">
    <source>
        <dbReference type="Proteomes" id="UP001295684"/>
    </source>
</evidence>
<dbReference type="EMBL" id="CAMPGE010013716">
    <property type="protein sequence ID" value="CAI2372430.1"/>
    <property type="molecule type" value="Genomic_DNA"/>
</dbReference>
<feature type="region of interest" description="Disordered" evidence="1">
    <location>
        <begin position="1"/>
        <end position="27"/>
    </location>
</feature>
<dbReference type="InterPro" id="IPR032675">
    <property type="entry name" value="LRR_dom_sf"/>
</dbReference>
<dbReference type="AlphaFoldDB" id="A0AAD1XEZ5"/>
<keyword evidence="3" id="KW-1185">Reference proteome</keyword>